<dbReference type="GO" id="GO:0000287">
    <property type="term" value="F:magnesium ion binding"/>
    <property type="evidence" value="ECO:0007669"/>
    <property type="project" value="UniProtKB-UniRule"/>
</dbReference>
<dbReference type="GO" id="GO:0003676">
    <property type="term" value="F:nucleic acid binding"/>
    <property type="evidence" value="ECO:0007669"/>
    <property type="project" value="UniProtKB-UniRule"/>
</dbReference>
<dbReference type="EC" id="3.1.26.4" evidence="7"/>
<keyword evidence="10" id="KW-1185">Reference proteome</keyword>
<reference evidence="9" key="1">
    <citation type="submission" date="2018-04" db="EMBL/GenBank/DDBJ databases">
        <title>Transcriptome assembly of Sipha flava.</title>
        <authorList>
            <person name="Scully E.D."/>
            <person name="Geib S.M."/>
            <person name="Palmer N.A."/>
            <person name="Koch K."/>
            <person name="Bradshaw J."/>
            <person name="Heng-Moss T."/>
            <person name="Sarath G."/>
        </authorList>
    </citation>
    <scope>NUCLEOTIDE SEQUENCE</scope>
</reference>
<evidence type="ECO:0000256" key="1">
    <source>
        <dbReference type="ARBA" id="ARBA00000077"/>
    </source>
</evidence>
<dbReference type="PANTHER" id="PTHR10642:SF26">
    <property type="entry name" value="RIBONUCLEASE H1"/>
    <property type="match status" value="1"/>
</dbReference>
<keyword evidence="5 7" id="KW-0255">Endonuclease</keyword>
<comment type="function">
    <text evidence="7">Endonuclease that specifically degrades the RNA of RNA-DNA hybrids.</text>
</comment>
<sequence>MHFRTTYHSLLFYKRIFCHFLQMPIYAVIFRASKSGSIADNWDVARGMRDASPNSFAKKFATVTEAKNYIKGFNFKIVQNAKSMNVVSGDKGVKRKKIKEDQNNSVISSVKEFSEKVNKAFNDLQVSLTCFPGLSGFCIKQLKDLNYEVIGKLNEILKVNETESNKDVPLSNTTNDHIVNGTLPTCESILLSDKVVDFHFNEKKEVIIYTDGACSNNGYKGASSGAGIWFGDSHPLNSSFKVPGVQTNNNAEIYSVIKAIETVKEIAGLTKVNIHTDSEFVIKCMNEWVPRWRTNGWKTSAGSEVKNKEMLMMLDHLIKSMDSVSWTHVTGHSGCHGNEEADKLARLGAKHGY</sequence>
<dbReference type="EMBL" id="GGMS01003066">
    <property type="protein sequence ID" value="MBY72269.1"/>
    <property type="molecule type" value="Transcribed_RNA"/>
</dbReference>
<dbReference type="InterPro" id="IPR017067">
    <property type="entry name" value="RNase_H1_euk"/>
</dbReference>
<dbReference type="PROSITE" id="PS50879">
    <property type="entry name" value="RNASE_H_1"/>
    <property type="match status" value="1"/>
</dbReference>
<dbReference type="Proteomes" id="UP000694846">
    <property type="component" value="Unplaced"/>
</dbReference>
<evidence type="ECO:0000256" key="7">
    <source>
        <dbReference type="PIRNR" id="PIRNR036852"/>
    </source>
</evidence>
<dbReference type="FunFam" id="3.30.420.10:FF:000115">
    <property type="entry name" value="Ribonuclease H"/>
    <property type="match status" value="1"/>
</dbReference>
<gene>
    <name evidence="9" type="primary">Rnaseh1</name>
    <name evidence="11" type="synonym">LOC112681717</name>
    <name evidence="9" type="ORF">g.144232</name>
</gene>
<dbReference type="OrthoDB" id="407198at2759"/>
<feature type="domain" description="RNase H type-1" evidence="8">
    <location>
        <begin position="202"/>
        <end position="350"/>
    </location>
</feature>
<evidence type="ECO:0000256" key="2">
    <source>
        <dbReference type="ARBA" id="ARBA00005300"/>
    </source>
</evidence>
<keyword evidence="6 7" id="KW-0378">Hydrolase</keyword>
<dbReference type="InterPro" id="IPR002156">
    <property type="entry name" value="RNaseH_domain"/>
</dbReference>
<protein>
    <recommendedName>
        <fullName evidence="7">Ribonuclease H1</fullName>
        <shortName evidence="7">RNase H1</shortName>
        <ecNumber evidence="7">3.1.26.4</ecNumber>
    </recommendedName>
</protein>
<evidence type="ECO:0000313" key="11">
    <source>
        <dbReference type="RefSeq" id="XP_025407797.1"/>
    </source>
</evidence>
<proteinExistence type="inferred from homology"/>
<keyword evidence="3 7" id="KW-0540">Nuclease</keyword>
<dbReference type="CDD" id="cd09280">
    <property type="entry name" value="RNase_HI_eukaryote_like"/>
    <property type="match status" value="1"/>
</dbReference>
<comment type="cofactor">
    <cofactor evidence="7">
        <name>Mg(2+)</name>
        <dbReference type="ChEBI" id="CHEBI:18420"/>
    </cofactor>
</comment>
<dbReference type="GO" id="GO:0004523">
    <property type="term" value="F:RNA-DNA hybrid ribonuclease activity"/>
    <property type="evidence" value="ECO:0007669"/>
    <property type="project" value="UniProtKB-UniRule"/>
</dbReference>
<keyword evidence="4 7" id="KW-0479">Metal-binding</keyword>
<dbReference type="InterPro" id="IPR012337">
    <property type="entry name" value="RNaseH-like_sf"/>
</dbReference>
<dbReference type="InterPro" id="IPR050092">
    <property type="entry name" value="RNase_H"/>
</dbReference>
<organism evidence="9">
    <name type="scientific">Sipha flava</name>
    <name type="common">yellow sugarcane aphid</name>
    <dbReference type="NCBI Taxonomy" id="143950"/>
    <lineage>
        <taxon>Eukaryota</taxon>
        <taxon>Metazoa</taxon>
        <taxon>Ecdysozoa</taxon>
        <taxon>Arthropoda</taxon>
        <taxon>Hexapoda</taxon>
        <taxon>Insecta</taxon>
        <taxon>Pterygota</taxon>
        <taxon>Neoptera</taxon>
        <taxon>Paraneoptera</taxon>
        <taxon>Hemiptera</taxon>
        <taxon>Sternorrhyncha</taxon>
        <taxon>Aphidomorpha</taxon>
        <taxon>Aphidoidea</taxon>
        <taxon>Aphididae</taxon>
        <taxon>Sipha</taxon>
    </lineage>
</organism>
<accession>A0A2S2Q3H2</accession>
<dbReference type="InterPro" id="IPR036397">
    <property type="entry name" value="RNaseH_sf"/>
</dbReference>
<keyword evidence="7" id="KW-0460">Magnesium</keyword>
<dbReference type="SUPFAM" id="SSF53098">
    <property type="entry name" value="Ribonuclease H-like"/>
    <property type="match status" value="1"/>
</dbReference>
<evidence type="ECO:0000256" key="5">
    <source>
        <dbReference type="ARBA" id="ARBA00022759"/>
    </source>
</evidence>
<comment type="catalytic activity">
    <reaction evidence="1 7">
        <text>Endonucleolytic cleavage to 5'-phosphomonoester.</text>
        <dbReference type="EC" id="3.1.26.4"/>
    </reaction>
</comment>
<dbReference type="RefSeq" id="XP_025407797.1">
    <property type="nucleotide sequence ID" value="XM_025552012.1"/>
</dbReference>
<dbReference type="PANTHER" id="PTHR10642">
    <property type="entry name" value="RIBONUCLEASE H1"/>
    <property type="match status" value="1"/>
</dbReference>
<evidence type="ECO:0000256" key="6">
    <source>
        <dbReference type="ARBA" id="ARBA00022801"/>
    </source>
</evidence>
<evidence type="ECO:0000256" key="4">
    <source>
        <dbReference type="ARBA" id="ARBA00022723"/>
    </source>
</evidence>
<evidence type="ECO:0000259" key="8">
    <source>
        <dbReference type="PROSITE" id="PS50879"/>
    </source>
</evidence>
<comment type="similarity">
    <text evidence="2 7">Belongs to the RNase H family.</text>
</comment>
<dbReference type="PIRSF" id="PIRSF036852">
    <property type="entry name" value="Ribonuclease_H1_euk"/>
    <property type="match status" value="1"/>
</dbReference>
<evidence type="ECO:0000256" key="3">
    <source>
        <dbReference type="ARBA" id="ARBA00022722"/>
    </source>
</evidence>
<dbReference type="Pfam" id="PF00075">
    <property type="entry name" value="RNase_H"/>
    <property type="match status" value="1"/>
</dbReference>
<evidence type="ECO:0000313" key="10">
    <source>
        <dbReference type="Proteomes" id="UP000694846"/>
    </source>
</evidence>
<dbReference type="Gene3D" id="3.30.420.10">
    <property type="entry name" value="Ribonuclease H-like superfamily/Ribonuclease H"/>
    <property type="match status" value="1"/>
</dbReference>
<dbReference type="AlphaFoldDB" id="A0A2S2Q3H2"/>
<dbReference type="GO" id="GO:0043137">
    <property type="term" value="P:DNA replication, removal of RNA primer"/>
    <property type="evidence" value="ECO:0007669"/>
    <property type="project" value="TreeGrafter"/>
</dbReference>
<evidence type="ECO:0000313" key="9">
    <source>
        <dbReference type="EMBL" id="MBY72269.1"/>
    </source>
</evidence>
<reference evidence="11" key="2">
    <citation type="submission" date="2025-04" db="UniProtKB">
        <authorList>
            <consortium name="RefSeq"/>
        </authorList>
    </citation>
    <scope>IDENTIFICATION</scope>
    <source>
        <tissue evidence="11">Whole body</tissue>
    </source>
</reference>
<name>A0A2S2Q3H2_9HEMI</name>